<evidence type="ECO:0000313" key="2">
    <source>
        <dbReference type="Proteomes" id="UP000031668"/>
    </source>
</evidence>
<dbReference type="EMBL" id="JWZT01004976">
    <property type="protein sequence ID" value="KII62463.1"/>
    <property type="molecule type" value="Genomic_DNA"/>
</dbReference>
<comment type="caution">
    <text evidence="1">The sequence shown here is derived from an EMBL/GenBank/DDBJ whole genome shotgun (WGS) entry which is preliminary data.</text>
</comment>
<accession>A0A0C2IAQ7</accession>
<keyword evidence="2" id="KW-1185">Reference proteome</keyword>
<dbReference type="Proteomes" id="UP000031668">
    <property type="component" value="Unassembled WGS sequence"/>
</dbReference>
<evidence type="ECO:0000313" key="1">
    <source>
        <dbReference type="EMBL" id="KII62463.1"/>
    </source>
</evidence>
<reference evidence="1 2" key="1">
    <citation type="journal article" date="2014" name="Genome Biol. Evol.">
        <title>The genome of the myxosporean Thelohanellus kitauei shows adaptations to nutrient acquisition within its fish host.</title>
        <authorList>
            <person name="Yang Y."/>
            <person name="Xiong J."/>
            <person name="Zhou Z."/>
            <person name="Huo F."/>
            <person name="Miao W."/>
            <person name="Ran C."/>
            <person name="Liu Y."/>
            <person name="Zhang J."/>
            <person name="Feng J."/>
            <person name="Wang M."/>
            <person name="Wang M."/>
            <person name="Wang L."/>
            <person name="Yao B."/>
        </authorList>
    </citation>
    <scope>NUCLEOTIDE SEQUENCE [LARGE SCALE GENOMIC DNA]</scope>
    <source>
        <strain evidence="1">Wuqing</strain>
    </source>
</reference>
<dbReference type="AlphaFoldDB" id="A0A0C2IAQ7"/>
<name>A0A0C2IAQ7_THEKT</name>
<organism evidence="1 2">
    <name type="scientific">Thelohanellus kitauei</name>
    <name type="common">Myxosporean</name>
    <dbReference type="NCBI Taxonomy" id="669202"/>
    <lineage>
        <taxon>Eukaryota</taxon>
        <taxon>Metazoa</taxon>
        <taxon>Cnidaria</taxon>
        <taxon>Myxozoa</taxon>
        <taxon>Myxosporea</taxon>
        <taxon>Bivalvulida</taxon>
        <taxon>Platysporina</taxon>
        <taxon>Myxobolidae</taxon>
        <taxon>Thelohanellus</taxon>
    </lineage>
</organism>
<gene>
    <name evidence="1" type="ORF">RF11_13834</name>
</gene>
<sequence>MDGVLRFANKIRSKARNRRELSELLFDMNDEYGKILRLCKERWISKGKKLPELSPVQNLVSDIVDILKNNIHDIFQIQRFPTQGFLMNNTVIFQYRETQKTVLAM</sequence>
<proteinExistence type="predicted"/>
<dbReference type="OrthoDB" id="10061052at2759"/>
<protein>
    <submittedName>
        <fullName evidence="1">Uncharacterized protein</fullName>
    </submittedName>
</protein>